<comment type="caution">
    <text evidence="1">The sequence shown here is derived from an EMBL/GenBank/DDBJ whole genome shotgun (WGS) entry which is preliminary data.</text>
</comment>
<name>A0A512HA83_9PROT</name>
<dbReference type="PANTHER" id="PTHR41368">
    <property type="entry name" value="PROTEIN YGHO"/>
    <property type="match status" value="1"/>
</dbReference>
<dbReference type="PANTHER" id="PTHR41368:SF1">
    <property type="entry name" value="PROTEIN YGHO"/>
    <property type="match status" value="1"/>
</dbReference>
<evidence type="ECO:0000313" key="1">
    <source>
        <dbReference type="EMBL" id="GEO82300.1"/>
    </source>
</evidence>
<dbReference type="SUPFAM" id="SSF55729">
    <property type="entry name" value="Acyl-CoA N-acyltransferases (Nat)"/>
    <property type="match status" value="1"/>
</dbReference>
<protein>
    <submittedName>
        <fullName evidence="1">DNA-binding protein</fullName>
    </submittedName>
</protein>
<organism evidence="1 2">
    <name type="scientific">Pararhodospirillum oryzae</name>
    <dbReference type="NCBI Taxonomy" id="478448"/>
    <lineage>
        <taxon>Bacteria</taxon>
        <taxon>Pseudomonadati</taxon>
        <taxon>Pseudomonadota</taxon>
        <taxon>Alphaproteobacteria</taxon>
        <taxon>Rhodospirillales</taxon>
        <taxon>Rhodospirillaceae</taxon>
        <taxon>Pararhodospirillum</taxon>
    </lineage>
</organism>
<reference evidence="1 2" key="1">
    <citation type="submission" date="2019-07" db="EMBL/GenBank/DDBJ databases">
        <title>Whole genome shotgun sequence of Rhodospirillum oryzae NBRC 107573.</title>
        <authorList>
            <person name="Hosoyama A."/>
            <person name="Uohara A."/>
            <person name="Ohji S."/>
            <person name="Ichikawa N."/>
        </authorList>
    </citation>
    <scope>NUCLEOTIDE SEQUENCE [LARGE SCALE GENOMIC DNA]</scope>
    <source>
        <strain evidence="1 2">NBRC 107573</strain>
    </source>
</reference>
<accession>A0A512HA83</accession>
<proteinExistence type="predicted"/>
<keyword evidence="2" id="KW-1185">Reference proteome</keyword>
<keyword evidence="1" id="KW-0238">DNA-binding</keyword>
<dbReference type="AlphaFoldDB" id="A0A512HA83"/>
<dbReference type="InterPro" id="IPR016181">
    <property type="entry name" value="Acyl_CoA_acyltransferase"/>
</dbReference>
<dbReference type="GO" id="GO:0003677">
    <property type="term" value="F:DNA binding"/>
    <property type="evidence" value="ECO:0007669"/>
    <property type="project" value="UniProtKB-KW"/>
</dbReference>
<dbReference type="RefSeq" id="WP_147164315.1">
    <property type="nucleotide sequence ID" value="NZ_BJZO01000070.1"/>
</dbReference>
<dbReference type="Gene3D" id="3.40.630.30">
    <property type="match status" value="1"/>
</dbReference>
<dbReference type="InterPro" id="IPR039968">
    <property type="entry name" value="BcerS-like"/>
</dbReference>
<gene>
    <name evidence="1" type="primary">yghO</name>
    <name evidence="1" type="ORF">ROR02_24310</name>
</gene>
<sequence>MTITLVPANSGKELDDFIDLPARLYSGFPEYTPPLRMDRESVLRPDKASFFKHGSACYWVAYRDGQAVGRISAQIDKAQPKGVFEDAGLFGCLDAIDDPDVTRPLFEAAETWLREQGRARAIGPFLLSINGEPGLLVEGRSEPPLLMVPWHPAYLEQHVLANGYARAHDLHYWRMEDLPARIAAFRSRPRFSDRIATLTLRKIDMKNIARDIEIMRQIYNDAWKKNWGFVPLEKEDLEAISTELKPFVKSEFGFIAELEGRPVAVAMFIPNLYEITKDIGPVPSFIGWMKLGIRMLFRRFQTGNVILFGLLSEYHQSIGGAVLSRSLLDEMLHRLSEYKEHTGWMEAGWVLEENIPIQGILQEYGFKKKRTLRLFDKSI</sequence>
<dbReference type="EMBL" id="BJZO01000070">
    <property type="protein sequence ID" value="GEO82300.1"/>
    <property type="molecule type" value="Genomic_DNA"/>
</dbReference>
<dbReference type="OrthoDB" id="9806005at2"/>
<dbReference type="Proteomes" id="UP000321567">
    <property type="component" value="Unassembled WGS sequence"/>
</dbReference>
<evidence type="ECO:0000313" key="2">
    <source>
        <dbReference type="Proteomes" id="UP000321567"/>
    </source>
</evidence>